<comment type="caution">
    <text evidence="1">The sequence shown here is derived from an EMBL/GenBank/DDBJ whole genome shotgun (WGS) entry which is preliminary data.</text>
</comment>
<dbReference type="PANTHER" id="PTHR33156:SF59">
    <property type="entry name" value="PROTEIN NUCLEAR FUSION DEFECTIVE 6, CHLOROPLASTIC_MITOCHONDRIAL-LIKE"/>
    <property type="match status" value="1"/>
</dbReference>
<evidence type="ECO:0000313" key="2">
    <source>
        <dbReference type="Proteomes" id="UP000631114"/>
    </source>
</evidence>
<evidence type="ECO:0000313" key="1">
    <source>
        <dbReference type="EMBL" id="KAF9598114.1"/>
    </source>
</evidence>
<keyword evidence="2" id="KW-1185">Reference proteome</keyword>
<dbReference type="InterPro" id="IPR043459">
    <property type="entry name" value="NFD6/NOXY2-like"/>
</dbReference>
<dbReference type="GO" id="GO:0005739">
    <property type="term" value="C:mitochondrion"/>
    <property type="evidence" value="ECO:0007669"/>
    <property type="project" value="TreeGrafter"/>
</dbReference>
<accession>A0A835HGS1</accession>
<dbReference type="Proteomes" id="UP000631114">
    <property type="component" value="Unassembled WGS sequence"/>
</dbReference>
<name>A0A835HGS1_9MAGN</name>
<gene>
    <name evidence="1" type="ORF">IFM89_025350</name>
</gene>
<dbReference type="OrthoDB" id="736963at2759"/>
<dbReference type="PANTHER" id="PTHR33156">
    <property type="entry name" value="OS02G0230000 PROTEIN"/>
    <property type="match status" value="1"/>
</dbReference>
<sequence length="94" mass="10445">MLSGIFFVRQIISPLNHFPNRIKSRTLSIPTSRAKSSRKSNFQCFIIWVRSPVELSCAVETLLPFHTTIATASALLTSMLTVSRPGLGWLPEAT</sequence>
<organism evidence="1 2">
    <name type="scientific">Coptis chinensis</name>
    <dbReference type="NCBI Taxonomy" id="261450"/>
    <lineage>
        <taxon>Eukaryota</taxon>
        <taxon>Viridiplantae</taxon>
        <taxon>Streptophyta</taxon>
        <taxon>Embryophyta</taxon>
        <taxon>Tracheophyta</taxon>
        <taxon>Spermatophyta</taxon>
        <taxon>Magnoliopsida</taxon>
        <taxon>Ranunculales</taxon>
        <taxon>Ranunculaceae</taxon>
        <taxon>Coptidoideae</taxon>
        <taxon>Coptis</taxon>
    </lineage>
</organism>
<protein>
    <submittedName>
        <fullName evidence="1">Uncharacterized protein</fullName>
    </submittedName>
</protein>
<dbReference type="AlphaFoldDB" id="A0A835HGS1"/>
<dbReference type="EMBL" id="JADFTS010000007">
    <property type="protein sequence ID" value="KAF9598114.1"/>
    <property type="molecule type" value="Genomic_DNA"/>
</dbReference>
<reference evidence="1 2" key="1">
    <citation type="submission" date="2020-10" db="EMBL/GenBank/DDBJ databases">
        <title>The Coptis chinensis genome and diversification of protoberbering-type alkaloids.</title>
        <authorList>
            <person name="Wang B."/>
            <person name="Shu S."/>
            <person name="Song C."/>
            <person name="Liu Y."/>
        </authorList>
    </citation>
    <scope>NUCLEOTIDE SEQUENCE [LARGE SCALE GENOMIC DNA]</scope>
    <source>
        <strain evidence="1">HL-2020</strain>
        <tissue evidence="1">Leaf</tissue>
    </source>
</reference>
<proteinExistence type="predicted"/>